<protein>
    <submittedName>
        <fullName evidence="1">Uncharacterized protein</fullName>
    </submittedName>
</protein>
<reference evidence="1" key="1">
    <citation type="journal article" date="2018" name="PLoS Negl. Trop. Dis.">
        <title>Sialome diversity of ticks revealed by RNAseq of single tick salivary glands.</title>
        <authorList>
            <person name="Perner J."/>
            <person name="Kropackova S."/>
            <person name="Kopacek P."/>
            <person name="Ribeiro J.M."/>
        </authorList>
    </citation>
    <scope>NUCLEOTIDE SEQUENCE</scope>
    <source>
        <strain evidence="1">Siblings of single egg batch collected in Ceske Budejovice</strain>
        <tissue evidence="1">Salivary glands</tissue>
    </source>
</reference>
<dbReference type="EMBL" id="GEGO01003792">
    <property type="protein sequence ID" value="JAR91612.1"/>
    <property type="molecule type" value="Transcribed_RNA"/>
</dbReference>
<accession>A0A147BMB0</accession>
<evidence type="ECO:0000313" key="1">
    <source>
        <dbReference type="EMBL" id="JAR91612.1"/>
    </source>
</evidence>
<sequence>LETSYTVYLHMAMGLCCRNLHSLESSTKIHHPNWWGTFHGNHSSSNILILCEKTKQKNTELHCPVYSATRCTCVPRDHLQLSGSAPEV</sequence>
<proteinExistence type="predicted"/>
<feature type="non-terminal residue" evidence="1">
    <location>
        <position position="1"/>
    </location>
</feature>
<name>A0A147BMB0_IXORI</name>
<organism evidence="1">
    <name type="scientific">Ixodes ricinus</name>
    <name type="common">Common tick</name>
    <name type="synonym">Acarus ricinus</name>
    <dbReference type="NCBI Taxonomy" id="34613"/>
    <lineage>
        <taxon>Eukaryota</taxon>
        <taxon>Metazoa</taxon>
        <taxon>Ecdysozoa</taxon>
        <taxon>Arthropoda</taxon>
        <taxon>Chelicerata</taxon>
        <taxon>Arachnida</taxon>
        <taxon>Acari</taxon>
        <taxon>Parasitiformes</taxon>
        <taxon>Ixodida</taxon>
        <taxon>Ixodoidea</taxon>
        <taxon>Ixodidae</taxon>
        <taxon>Ixodinae</taxon>
        <taxon>Ixodes</taxon>
    </lineage>
</organism>
<dbReference type="AlphaFoldDB" id="A0A147BMB0"/>